<accession>A0A1G1ZUP7</accession>
<dbReference type="PANTHER" id="PTHR30576:SF0">
    <property type="entry name" value="UNDECAPRENYL-PHOSPHATE N-ACETYLGALACTOSAMINYL 1-PHOSPHATE TRANSFERASE-RELATED"/>
    <property type="match status" value="1"/>
</dbReference>
<reference evidence="4 5" key="1">
    <citation type="journal article" date="2016" name="Nat. Commun.">
        <title>Thousands of microbial genomes shed light on interconnected biogeochemical processes in an aquifer system.</title>
        <authorList>
            <person name="Anantharaman K."/>
            <person name="Brown C.T."/>
            <person name="Hug L.A."/>
            <person name="Sharon I."/>
            <person name="Castelle C.J."/>
            <person name="Probst A.J."/>
            <person name="Thomas B.C."/>
            <person name="Singh A."/>
            <person name="Wilkins M.J."/>
            <person name="Karaoz U."/>
            <person name="Brodie E.L."/>
            <person name="Williams K.H."/>
            <person name="Hubbard S.S."/>
            <person name="Banfield J.F."/>
        </authorList>
    </citation>
    <scope>NUCLEOTIDE SEQUENCE [LARGE SCALE GENOMIC DNA]</scope>
</reference>
<gene>
    <name evidence="4" type="ORF">A2214_01320</name>
</gene>
<evidence type="ECO:0000256" key="2">
    <source>
        <dbReference type="SAM" id="Phobius"/>
    </source>
</evidence>
<dbReference type="Proteomes" id="UP000176626">
    <property type="component" value="Unassembled WGS sequence"/>
</dbReference>
<dbReference type="InterPro" id="IPR003362">
    <property type="entry name" value="Bact_transf"/>
</dbReference>
<feature type="transmembrane region" description="Helical" evidence="2">
    <location>
        <begin position="44"/>
        <end position="67"/>
    </location>
</feature>
<protein>
    <recommendedName>
        <fullName evidence="3">Bacterial sugar transferase domain-containing protein</fullName>
    </recommendedName>
</protein>
<dbReference type="GO" id="GO:0016780">
    <property type="term" value="F:phosphotransferase activity, for other substituted phosphate groups"/>
    <property type="evidence" value="ECO:0007669"/>
    <property type="project" value="TreeGrafter"/>
</dbReference>
<keyword evidence="2" id="KW-0812">Transmembrane</keyword>
<evidence type="ECO:0000259" key="3">
    <source>
        <dbReference type="Pfam" id="PF02397"/>
    </source>
</evidence>
<dbReference type="EMBL" id="MHJN01000035">
    <property type="protein sequence ID" value="OGY68211.1"/>
    <property type="molecule type" value="Genomic_DNA"/>
</dbReference>
<organism evidence="4 5">
    <name type="scientific">Candidatus Harrisonbacteria bacterium RIFOXYA1_FULL_48_8</name>
    <dbReference type="NCBI Taxonomy" id="1798411"/>
    <lineage>
        <taxon>Bacteria</taxon>
        <taxon>Candidatus Harrisoniibacteriota</taxon>
    </lineage>
</organism>
<proteinExistence type="inferred from homology"/>
<name>A0A1G1ZUP7_9BACT</name>
<keyword evidence="2" id="KW-0472">Membrane</keyword>
<evidence type="ECO:0000256" key="1">
    <source>
        <dbReference type="ARBA" id="ARBA00006464"/>
    </source>
</evidence>
<evidence type="ECO:0000313" key="5">
    <source>
        <dbReference type="Proteomes" id="UP000176626"/>
    </source>
</evidence>
<dbReference type="PANTHER" id="PTHR30576">
    <property type="entry name" value="COLANIC BIOSYNTHESIS UDP-GLUCOSE LIPID CARRIER TRANSFERASE"/>
    <property type="match status" value="1"/>
</dbReference>
<evidence type="ECO:0000313" key="4">
    <source>
        <dbReference type="EMBL" id="OGY68211.1"/>
    </source>
</evidence>
<feature type="transmembrane region" description="Helical" evidence="2">
    <location>
        <begin position="106"/>
        <end position="122"/>
    </location>
</feature>
<comment type="similarity">
    <text evidence="1">Belongs to the bacterial sugar transferase family.</text>
</comment>
<sequence>MNINVKLKQLMLLLGDIVILYASLVLTLFLRYGQLSNSVIEAHLGPFTVVFAIWLVTFYIGGLYDLPSLKNDLRFSKKFVSLVAASGIVAIFFFYFIPAFGIAPKTNLFIVLAVVGLGGYAWRTFCNNILSAGAPTSRILMVGYNKTVEDLVNHIQQNPQLGYEVSFWMKEGLQDKELDHLSQIILQNKINVIVVPAHIKKNSKAARLIYKNLVLGIEVLDLAALYENIFKKLPLAELEEVWFLENLTKKHRVYEFFKKPIETLLAIVIGIIFLPVGLLITILIAATSRGPIIYRQKRSGLIGAEFMIYKFRTMKADAEQNGPQWSGPKDQRVTTIGKILRKSHLDELPQIINIIRGDLSFVGPRP</sequence>
<dbReference type="AlphaFoldDB" id="A0A1G1ZUP7"/>
<feature type="transmembrane region" description="Helical" evidence="2">
    <location>
        <begin position="79"/>
        <end position="100"/>
    </location>
</feature>
<feature type="domain" description="Bacterial sugar transferase" evidence="3">
    <location>
        <begin position="258"/>
        <end position="366"/>
    </location>
</feature>
<comment type="caution">
    <text evidence="4">The sequence shown here is derived from an EMBL/GenBank/DDBJ whole genome shotgun (WGS) entry which is preliminary data.</text>
</comment>
<dbReference type="Pfam" id="PF02397">
    <property type="entry name" value="Bac_transf"/>
    <property type="match status" value="1"/>
</dbReference>
<feature type="transmembrane region" description="Helical" evidence="2">
    <location>
        <begin position="12"/>
        <end position="32"/>
    </location>
</feature>
<feature type="transmembrane region" description="Helical" evidence="2">
    <location>
        <begin position="264"/>
        <end position="288"/>
    </location>
</feature>
<keyword evidence="2" id="KW-1133">Transmembrane helix</keyword>